<dbReference type="EMBL" id="JAJKFW010000056">
    <property type="protein sequence ID" value="MCC9644549.1"/>
    <property type="molecule type" value="Genomic_DNA"/>
</dbReference>
<feature type="compositionally biased region" description="Basic and acidic residues" evidence="1">
    <location>
        <begin position="151"/>
        <end position="172"/>
    </location>
</feature>
<reference evidence="2" key="1">
    <citation type="submission" date="2021-11" db="EMBL/GenBank/DDBJ databases">
        <title>Genome sequence.</title>
        <authorList>
            <person name="Sun Q."/>
        </authorList>
    </citation>
    <scope>NUCLEOTIDE SEQUENCE</scope>
    <source>
        <strain evidence="2">JC740</strain>
    </source>
</reference>
<evidence type="ECO:0000256" key="1">
    <source>
        <dbReference type="SAM" id="MobiDB-lite"/>
    </source>
</evidence>
<gene>
    <name evidence="2" type="ORF">LOC71_19930</name>
</gene>
<feature type="region of interest" description="Disordered" evidence="1">
    <location>
        <begin position="148"/>
        <end position="172"/>
    </location>
</feature>
<dbReference type="RefSeq" id="WP_230276270.1">
    <property type="nucleotide sequence ID" value="NZ_JAJKFW010000056.1"/>
</dbReference>
<dbReference type="Proteomes" id="UP001430306">
    <property type="component" value="Unassembled WGS sequence"/>
</dbReference>
<protein>
    <submittedName>
        <fullName evidence="2">Uncharacterized protein</fullName>
    </submittedName>
</protein>
<organism evidence="2 3">
    <name type="scientific">Rhodopirellula halodulae</name>
    <dbReference type="NCBI Taxonomy" id="2894198"/>
    <lineage>
        <taxon>Bacteria</taxon>
        <taxon>Pseudomonadati</taxon>
        <taxon>Planctomycetota</taxon>
        <taxon>Planctomycetia</taxon>
        <taxon>Pirellulales</taxon>
        <taxon>Pirellulaceae</taxon>
        <taxon>Rhodopirellula</taxon>
    </lineage>
</organism>
<comment type="caution">
    <text evidence="2">The sequence shown here is derived from an EMBL/GenBank/DDBJ whole genome shotgun (WGS) entry which is preliminary data.</text>
</comment>
<accession>A0ABS8NLU4</accession>
<name>A0ABS8NLU4_9BACT</name>
<sequence>MTIYAIRFLLFVSIAIAFCTNAMGQFIERRTHLAPPAGAFNADDYERWDVIACRTAVFSEFGISKVFTAELSRERLEKTPSWDELDPKVSAGTALRLAKRQIDTLKPYGELKCRYELQLQEYWGEMALGHFAHAATTKRNANRLDLSGVRADGRHNHRPEDRAETGSHKLGI</sequence>
<evidence type="ECO:0000313" key="3">
    <source>
        <dbReference type="Proteomes" id="UP001430306"/>
    </source>
</evidence>
<proteinExistence type="predicted"/>
<evidence type="ECO:0000313" key="2">
    <source>
        <dbReference type="EMBL" id="MCC9644549.1"/>
    </source>
</evidence>
<keyword evidence="3" id="KW-1185">Reference proteome</keyword>